<comment type="caution">
    <text evidence="1">The sequence shown here is derived from an EMBL/GenBank/DDBJ whole genome shotgun (WGS) entry which is preliminary data.</text>
</comment>
<evidence type="ECO:0000313" key="2">
    <source>
        <dbReference type="Proteomes" id="UP000276133"/>
    </source>
</evidence>
<dbReference type="EMBL" id="REGN01005285">
    <property type="protein sequence ID" value="RNA13969.1"/>
    <property type="molecule type" value="Genomic_DNA"/>
</dbReference>
<proteinExistence type="predicted"/>
<organism evidence="1 2">
    <name type="scientific">Brachionus plicatilis</name>
    <name type="common">Marine rotifer</name>
    <name type="synonym">Brachionus muelleri</name>
    <dbReference type="NCBI Taxonomy" id="10195"/>
    <lineage>
        <taxon>Eukaryota</taxon>
        <taxon>Metazoa</taxon>
        <taxon>Spiralia</taxon>
        <taxon>Gnathifera</taxon>
        <taxon>Rotifera</taxon>
        <taxon>Eurotatoria</taxon>
        <taxon>Monogononta</taxon>
        <taxon>Pseudotrocha</taxon>
        <taxon>Ploima</taxon>
        <taxon>Brachionidae</taxon>
        <taxon>Brachionus</taxon>
    </lineage>
</organism>
<name>A0A3M7QRY0_BRAPC</name>
<keyword evidence="2" id="KW-1185">Reference proteome</keyword>
<dbReference type="AlphaFoldDB" id="A0A3M7QRY0"/>
<dbReference type="Proteomes" id="UP000276133">
    <property type="component" value="Unassembled WGS sequence"/>
</dbReference>
<sequence>MSKNKHANFIHALNLKSILKFTTLVLSEFYIFDSKFVIHAHENSTKNFFYTQGSKNSKPFKNIYILKEHKILYMLIKKLPKYK</sequence>
<reference evidence="1 2" key="1">
    <citation type="journal article" date="2018" name="Sci. Rep.">
        <title>Genomic signatures of local adaptation to the degree of environmental predictability in rotifers.</title>
        <authorList>
            <person name="Franch-Gras L."/>
            <person name="Hahn C."/>
            <person name="Garcia-Roger E.M."/>
            <person name="Carmona M.J."/>
            <person name="Serra M."/>
            <person name="Gomez A."/>
        </authorList>
    </citation>
    <scope>NUCLEOTIDE SEQUENCE [LARGE SCALE GENOMIC DNA]</scope>
    <source>
        <strain evidence="1">HYR1</strain>
    </source>
</reference>
<evidence type="ECO:0000313" key="1">
    <source>
        <dbReference type="EMBL" id="RNA13969.1"/>
    </source>
</evidence>
<gene>
    <name evidence="1" type="ORF">BpHYR1_031333</name>
</gene>
<accession>A0A3M7QRY0</accession>
<protein>
    <submittedName>
        <fullName evidence="1">Uncharacterized protein</fullName>
    </submittedName>
</protein>